<evidence type="ECO:0000313" key="1">
    <source>
        <dbReference type="EMBL" id="OWK34247.1"/>
    </source>
</evidence>
<reference evidence="2" key="1">
    <citation type="submission" date="2017-06" db="EMBL/GenBank/DDBJ databases">
        <title>Genome analysis of Fimbriiglobus ruber SP5, the first member of the order Planctomycetales with confirmed chitinolytic capability.</title>
        <authorList>
            <person name="Ravin N.V."/>
            <person name="Rakitin A.L."/>
            <person name="Ivanova A.A."/>
            <person name="Beletsky A.V."/>
            <person name="Kulichevskaya I.S."/>
            <person name="Mardanov A.V."/>
            <person name="Dedysh S.N."/>
        </authorList>
    </citation>
    <scope>NUCLEOTIDE SEQUENCE [LARGE SCALE GENOMIC DNA]</scope>
    <source>
        <strain evidence="2">SP5</strain>
    </source>
</reference>
<evidence type="ECO:0000313" key="2">
    <source>
        <dbReference type="Proteomes" id="UP000214646"/>
    </source>
</evidence>
<organism evidence="1 2">
    <name type="scientific">Fimbriiglobus ruber</name>
    <dbReference type="NCBI Taxonomy" id="1908690"/>
    <lineage>
        <taxon>Bacteria</taxon>
        <taxon>Pseudomonadati</taxon>
        <taxon>Planctomycetota</taxon>
        <taxon>Planctomycetia</taxon>
        <taxon>Gemmatales</taxon>
        <taxon>Gemmataceae</taxon>
        <taxon>Fimbriiglobus</taxon>
    </lineage>
</organism>
<accession>A0A225DDQ5</accession>
<dbReference type="Proteomes" id="UP000214646">
    <property type="component" value="Unassembled WGS sequence"/>
</dbReference>
<comment type="caution">
    <text evidence="1">The sequence shown here is derived from an EMBL/GenBank/DDBJ whole genome shotgun (WGS) entry which is preliminary data.</text>
</comment>
<proteinExistence type="predicted"/>
<dbReference type="RefSeq" id="WP_088260547.1">
    <property type="nucleotide sequence ID" value="NZ_NIDE01000020.1"/>
</dbReference>
<dbReference type="EMBL" id="NIDE01000020">
    <property type="protein sequence ID" value="OWK34247.1"/>
    <property type="molecule type" value="Genomic_DNA"/>
</dbReference>
<keyword evidence="2" id="KW-1185">Reference proteome</keyword>
<gene>
    <name evidence="1" type="ORF">FRUB_10218</name>
</gene>
<name>A0A225DDQ5_9BACT</name>
<sequence length="99" mass="11044">MNLSTAVRSHLIQHMPTAAVASGLASQVDHSAWAAEMTQRFPLAVRPVDHSVPGLTRWLGERGVAAGPEWVKALRGEWMKERMRAMLDAEWVRRTQVEG</sequence>
<dbReference type="AlphaFoldDB" id="A0A225DDQ5"/>
<protein>
    <submittedName>
        <fullName evidence="1">Uncharacterized protein</fullName>
    </submittedName>
</protein>